<dbReference type="GO" id="GO:0006635">
    <property type="term" value="P:fatty acid beta-oxidation"/>
    <property type="evidence" value="ECO:0007669"/>
    <property type="project" value="TreeGrafter"/>
</dbReference>
<accession>A0A8G1REY7</accession>
<evidence type="ECO:0000256" key="9">
    <source>
        <dbReference type="SAM" id="MobiDB-lite"/>
    </source>
</evidence>
<dbReference type="GO" id="GO:0016887">
    <property type="term" value="F:ATP hydrolysis activity"/>
    <property type="evidence" value="ECO:0007669"/>
    <property type="project" value="InterPro"/>
</dbReference>
<dbReference type="Gene3D" id="1.20.1560.10">
    <property type="entry name" value="ABC transporter type 1, transmembrane domain"/>
    <property type="match status" value="1"/>
</dbReference>
<reference evidence="13 14" key="1">
    <citation type="submission" date="2018-02" db="EMBL/GenBank/DDBJ databases">
        <title>The genomes of Aspergillus section Nigri reveals drivers in fungal speciation.</title>
        <authorList>
            <consortium name="DOE Joint Genome Institute"/>
            <person name="Vesth T.C."/>
            <person name="Nybo J."/>
            <person name="Theobald S."/>
            <person name="Brandl J."/>
            <person name="Frisvad J.C."/>
            <person name="Nielsen K.F."/>
            <person name="Lyhne E.K."/>
            <person name="Kogle M.E."/>
            <person name="Kuo A."/>
            <person name="Riley R."/>
            <person name="Clum A."/>
            <person name="Nolan M."/>
            <person name="Lipzen A."/>
            <person name="Salamov A."/>
            <person name="Henrissat B."/>
            <person name="Wiebenga A."/>
            <person name="De vries R.P."/>
            <person name="Grigoriev I.V."/>
            <person name="Mortensen U.H."/>
            <person name="Andersen M.R."/>
            <person name="Baker S.E."/>
        </authorList>
    </citation>
    <scope>NUCLEOTIDE SEQUENCE [LARGE SCALE GENOMIC DNA]</scope>
    <source>
        <strain evidence="13 14">CBS 313.89</strain>
    </source>
</reference>
<dbReference type="Pfam" id="PF10383">
    <property type="entry name" value="Clr2"/>
    <property type="match status" value="1"/>
</dbReference>
<evidence type="ECO:0000313" key="13">
    <source>
        <dbReference type="EMBL" id="RAK72592.1"/>
    </source>
</evidence>
<evidence type="ECO:0000259" key="11">
    <source>
        <dbReference type="PROSITE" id="PS50893"/>
    </source>
</evidence>
<dbReference type="InterPro" id="IPR017871">
    <property type="entry name" value="ABC_transporter-like_CS"/>
</dbReference>
<dbReference type="GO" id="GO:0140359">
    <property type="term" value="F:ABC-type transporter activity"/>
    <property type="evidence" value="ECO:0007669"/>
    <property type="project" value="InterPro"/>
</dbReference>
<dbReference type="GO" id="GO:0005524">
    <property type="term" value="F:ATP binding"/>
    <property type="evidence" value="ECO:0007669"/>
    <property type="project" value="UniProtKB-KW"/>
</dbReference>
<dbReference type="PROSITE" id="PS50893">
    <property type="entry name" value="ABC_TRANSPORTER_2"/>
    <property type="match status" value="1"/>
</dbReference>
<protein>
    <recommendedName>
        <fullName evidence="15">Peroxisomal ABC transporter</fullName>
    </recommendedName>
</protein>
<comment type="similarity">
    <text evidence="2">Belongs to the ABC transporter superfamily. ABCD family. Peroxisomal fatty acyl CoA transporter (TC 3.A.1.203) subfamily.</text>
</comment>
<feature type="domain" description="ABC transmembrane type-1" evidence="12">
    <location>
        <begin position="176"/>
        <end position="390"/>
    </location>
</feature>
<dbReference type="OrthoDB" id="422637at2759"/>
<dbReference type="Pfam" id="PF00005">
    <property type="entry name" value="ABC_tran"/>
    <property type="match status" value="1"/>
</dbReference>
<dbReference type="GO" id="GO:0005778">
    <property type="term" value="C:peroxisomal membrane"/>
    <property type="evidence" value="ECO:0007669"/>
    <property type="project" value="TreeGrafter"/>
</dbReference>
<feature type="transmembrane region" description="Helical" evidence="10">
    <location>
        <begin position="35"/>
        <end position="56"/>
    </location>
</feature>
<dbReference type="EMBL" id="KZ824693">
    <property type="protein sequence ID" value="RAK72592.1"/>
    <property type="molecule type" value="Genomic_DNA"/>
</dbReference>
<keyword evidence="3" id="KW-0813">Transport</keyword>
<keyword evidence="5" id="KW-0547">Nucleotide-binding</keyword>
<dbReference type="GeneID" id="63864468"/>
<dbReference type="Proteomes" id="UP000249789">
    <property type="component" value="Unassembled WGS sequence"/>
</dbReference>
<evidence type="ECO:0000256" key="10">
    <source>
        <dbReference type="SAM" id="Phobius"/>
    </source>
</evidence>
<keyword evidence="8 10" id="KW-0472">Membrane</keyword>
<dbReference type="PANTHER" id="PTHR11384">
    <property type="entry name" value="ATP-BINDING CASSETTE, SUB-FAMILY D MEMBER"/>
    <property type="match status" value="1"/>
</dbReference>
<feature type="domain" description="ABC transporter" evidence="11">
    <location>
        <begin position="531"/>
        <end position="768"/>
    </location>
</feature>
<dbReference type="GO" id="GO:0042760">
    <property type="term" value="P:very long-chain fatty acid catabolic process"/>
    <property type="evidence" value="ECO:0007669"/>
    <property type="project" value="TreeGrafter"/>
</dbReference>
<dbReference type="InterPro" id="IPR050835">
    <property type="entry name" value="ABC_transporter_sub-D"/>
</dbReference>
<dbReference type="CDD" id="cd03223">
    <property type="entry name" value="ABCD_peroxisomal_ALDP"/>
    <property type="match status" value="1"/>
</dbReference>
<dbReference type="InterPro" id="IPR036640">
    <property type="entry name" value="ABC1_TM_sf"/>
</dbReference>
<dbReference type="SMART" id="SM00382">
    <property type="entry name" value="AAA"/>
    <property type="match status" value="1"/>
</dbReference>
<dbReference type="PANTHER" id="PTHR11384:SF67">
    <property type="entry name" value="ATP-BINDING CASSETTE SUB-FAMILY D MEMBER 1"/>
    <property type="match status" value="1"/>
</dbReference>
<evidence type="ECO:0000256" key="6">
    <source>
        <dbReference type="ARBA" id="ARBA00022840"/>
    </source>
</evidence>
<dbReference type="GO" id="GO:0015910">
    <property type="term" value="P:long-chain fatty acid import into peroxisome"/>
    <property type="evidence" value="ECO:0007669"/>
    <property type="project" value="TreeGrafter"/>
</dbReference>
<evidence type="ECO:0000256" key="8">
    <source>
        <dbReference type="ARBA" id="ARBA00023136"/>
    </source>
</evidence>
<evidence type="ECO:0008006" key="15">
    <source>
        <dbReference type="Google" id="ProtNLM"/>
    </source>
</evidence>
<evidence type="ECO:0000256" key="2">
    <source>
        <dbReference type="ARBA" id="ARBA00008575"/>
    </source>
</evidence>
<evidence type="ECO:0000259" key="12">
    <source>
        <dbReference type="PROSITE" id="PS50929"/>
    </source>
</evidence>
<feature type="region of interest" description="Disordered" evidence="9">
    <location>
        <begin position="1356"/>
        <end position="1429"/>
    </location>
</feature>
<name>A0A8G1REY7_9EURO</name>
<dbReference type="GO" id="GO:0005324">
    <property type="term" value="F:long-chain fatty acid transmembrane transporter activity"/>
    <property type="evidence" value="ECO:0007669"/>
    <property type="project" value="TreeGrafter"/>
</dbReference>
<keyword evidence="6" id="KW-0067">ATP-binding</keyword>
<organism evidence="13 14">
    <name type="scientific">Aspergillus fijiensis CBS 313.89</name>
    <dbReference type="NCBI Taxonomy" id="1448319"/>
    <lineage>
        <taxon>Eukaryota</taxon>
        <taxon>Fungi</taxon>
        <taxon>Dikarya</taxon>
        <taxon>Ascomycota</taxon>
        <taxon>Pezizomycotina</taxon>
        <taxon>Eurotiomycetes</taxon>
        <taxon>Eurotiomycetidae</taxon>
        <taxon>Eurotiales</taxon>
        <taxon>Aspergillaceae</taxon>
        <taxon>Aspergillus</taxon>
    </lineage>
</organism>
<dbReference type="InterPro" id="IPR003439">
    <property type="entry name" value="ABC_transporter-like_ATP-bd"/>
</dbReference>
<dbReference type="PROSITE" id="PS00211">
    <property type="entry name" value="ABC_TRANSPORTER_1"/>
    <property type="match status" value="1"/>
</dbReference>
<dbReference type="RefSeq" id="XP_040796604.1">
    <property type="nucleotide sequence ID" value="XM_040947135.1"/>
</dbReference>
<dbReference type="VEuPathDB" id="FungiDB:BO72DRAFT_472335"/>
<evidence type="ECO:0000256" key="7">
    <source>
        <dbReference type="ARBA" id="ARBA00022989"/>
    </source>
</evidence>
<dbReference type="Gene3D" id="3.40.50.300">
    <property type="entry name" value="P-loop containing nucleotide triphosphate hydrolases"/>
    <property type="match status" value="1"/>
</dbReference>
<keyword evidence="14" id="KW-1185">Reference proteome</keyword>
<dbReference type="Pfam" id="PF06472">
    <property type="entry name" value="ABC_membrane_2"/>
    <property type="match status" value="1"/>
</dbReference>
<keyword evidence="4 10" id="KW-0812">Transmembrane</keyword>
<dbReference type="InterPro" id="IPR011527">
    <property type="entry name" value="ABC1_TM_dom"/>
</dbReference>
<dbReference type="InterPro" id="IPR003593">
    <property type="entry name" value="AAA+_ATPase"/>
</dbReference>
<evidence type="ECO:0000256" key="4">
    <source>
        <dbReference type="ARBA" id="ARBA00022692"/>
    </source>
</evidence>
<gene>
    <name evidence="13" type="ORF">BO72DRAFT_472335</name>
</gene>
<sequence length="1429" mass="159435">MAAQSTLQHREDPLVVLYHYYVNLTRARIKRSSKAAKTVATIALILSILGTGYGGYKWFRERSQEHAQGRRLLRRNSGIRGKDGTRTIYVPYKGSMTSKVKIYPTKPTTFDAHRRLFLNPPAAARVGDGASSNQTPPPMTKPGLNLAFLHQFLSLGSIMVPRWSSKETGLLMGHGVFLLLRTYLSLLIARLDGEIVRDLVAGKGRAFAWGIVKWCGIGTLASYTNAMIKFLQSKVSIAFRTRLTRYIHDLYLTNDNNYYKLMNLDGSIGQGADQFITQDLTQFCTAAASLYSSMGKPLVDLFVFNYQLYRSLGPLALTGILTGYFSTAAVLRRLSPPFGKLKAVEGKKEGDFRSLHSRLLANAEEISFYGGADIERVFLARSFKDLQRWMEGIYSLKIRYNMLEDVILKYAWSAFGYLVTSLPIFLPAWGGSGGALELLDLPEGTGRERDRMREFITNKRLMLSLADAGGRMMYSIKDISELAGYTSRVYSLISTLHRVHANAYYPPRDSGAELYSLADVQGTVHNGFDGVRLEQVPIVAPSLYPRGGDELLESLSFVVHSGDHLLISGPNGAGKSAIARVAAGVWPVYRGLVSRPRGFGLDGIMFLPQRPYLSVGTLRDQVIYPHSEIDMREAGVSDAMLQKVLDDAHLGYLPSREGGWDSRKEWKDVLSGGEKQRMAMARIYYHEPRYAFLDEGTSAVSSDVEGLLYDRAKERGITVITISTRASLKKYHTYSLNISIGAEGGQWELERIGTAKEKLGVEKEIQEIRKRLDKVEEWKRRREEIEEELRKVWVEEGELAPPPYEAGSEAIEAQVDLPTKMVDIKMEGEDPGAIVIPIDSTYSDGDRAGWPTGDRFDMPDDSYYRRKIAKLWAQKAGFYEPGKEYILDTLPDGYAIFDRPRGTDPDIVSCTTEELAGLVDDLQARARARRPAPAPRSSREGTPDVFKAAVIKLRAKGQLDEKITEPVSMDWRAERTPLREYLEKLNMLPSFVPRTGELVLWTTEYEGKLAWNPEAGQVQIYRHKEWHGAPEWRAGVCIRPFGAYEHFLQGVPREEMHPSIENALTVMASFSVLEKYRFRGTWPDAAIYCRGIFLGAEFLAVGDAVRLKPSGCDADTVGPATALTPNVMVIHEIRLELKKCDADPRSRQLAETYQVRIQGKVYTNDRERAAALLQRSSNSPQPPPKPLTSDEIASTFHYVGMSGYGEWYPLHSGALVNVSQDMILGRCYEPDAMQLLFRSPALHYDLHGVLRGRAYSRATDERIRPGKRWFWGDFRTQTLALDTLNGEDVGHYSDVRDVKMWRANLRVIDGTARAADFRDAKIPGDVGRPSTKTASNFAKVGKLSKLVSTGLGAVDGSAPASSAEDGDGDGDSDGAVSGGESESEEEEYTLRIDQLRGGTEETEGGDYVPGPGTTEQEPQNKRARMMEMM</sequence>
<dbReference type="PROSITE" id="PS50929">
    <property type="entry name" value="ABC_TM1F"/>
    <property type="match status" value="1"/>
</dbReference>
<dbReference type="InterPro" id="IPR018839">
    <property type="entry name" value="Tscrpt-silencing_Clr2_C"/>
</dbReference>
<comment type="subcellular location">
    <subcellularLocation>
        <location evidence="1">Membrane</location>
        <topology evidence="1">Multi-pass membrane protein</topology>
    </subcellularLocation>
</comment>
<dbReference type="InterPro" id="IPR027417">
    <property type="entry name" value="P-loop_NTPase"/>
</dbReference>
<dbReference type="GO" id="GO:0007031">
    <property type="term" value="P:peroxisome organization"/>
    <property type="evidence" value="ECO:0007669"/>
    <property type="project" value="TreeGrafter"/>
</dbReference>
<evidence type="ECO:0000256" key="3">
    <source>
        <dbReference type="ARBA" id="ARBA00022448"/>
    </source>
</evidence>
<evidence type="ECO:0000256" key="1">
    <source>
        <dbReference type="ARBA" id="ARBA00004141"/>
    </source>
</evidence>
<evidence type="ECO:0000313" key="14">
    <source>
        <dbReference type="Proteomes" id="UP000249789"/>
    </source>
</evidence>
<proteinExistence type="inferred from homology"/>
<dbReference type="SUPFAM" id="SSF52540">
    <property type="entry name" value="P-loop containing nucleoside triphosphate hydrolases"/>
    <property type="match status" value="1"/>
</dbReference>
<evidence type="ECO:0000256" key="5">
    <source>
        <dbReference type="ARBA" id="ARBA00022741"/>
    </source>
</evidence>
<keyword evidence="7 10" id="KW-1133">Transmembrane helix</keyword>